<evidence type="ECO:0000313" key="2">
    <source>
        <dbReference type="Proteomes" id="UP000294933"/>
    </source>
</evidence>
<protein>
    <submittedName>
        <fullName evidence="1">Uncharacterized protein</fullName>
    </submittedName>
</protein>
<dbReference type="Proteomes" id="UP000294933">
    <property type="component" value="Unassembled WGS sequence"/>
</dbReference>
<evidence type="ECO:0000313" key="1">
    <source>
        <dbReference type="EMBL" id="TDL14940.1"/>
    </source>
</evidence>
<accession>A0A4Y7PKI7</accession>
<name>A0A4Y7PKI7_9AGAM</name>
<proteinExistence type="predicted"/>
<dbReference type="AlphaFoldDB" id="A0A4Y7PKI7"/>
<dbReference type="VEuPathDB" id="FungiDB:BD410DRAFT_154506"/>
<sequence length="111" mass="12160">MYVEFFFFDRSRPTRTEPPTNSQTVPLVLHPFHPHPATARGAATACCSSMVASITKSQHDSLDSPRSNTIELVALQRHATLCAHSQTKYILSAGAVQIPVWKDPPALPIPP</sequence>
<organism evidence="1 2">
    <name type="scientific">Rickenella mellea</name>
    <dbReference type="NCBI Taxonomy" id="50990"/>
    <lineage>
        <taxon>Eukaryota</taxon>
        <taxon>Fungi</taxon>
        <taxon>Dikarya</taxon>
        <taxon>Basidiomycota</taxon>
        <taxon>Agaricomycotina</taxon>
        <taxon>Agaricomycetes</taxon>
        <taxon>Hymenochaetales</taxon>
        <taxon>Rickenellaceae</taxon>
        <taxon>Rickenella</taxon>
    </lineage>
</organism>
<gene>
    <name evidence="1" type="ORF">BD410DRAFT_154506</name>
</gene>
<dbReference type="EMBL" id="ML170298">
    <property type="protein sequence ID" value="TDL14940.1"/>
    <property type="molecule type" value="Genomic_DNA"/>
</dbReference>
<keyword evidence="2" id="KW-1185">Reference proteome</keyword>
<reference evidence="1 2" key="1">
    <citation type="submission" date="2018-06" db="EMBL/GenBank/DDBJ databases">
        <title>A transcriptomic atlas of mushroom development highlights an independent origin of complex multicellularity.</title>
        <authorList>
            <consortium name="DOE Joint Genome Institute"/>
            <person name="Krizsan K."/>
            <person name="Almasi E."/>
            <person name="Merenyi Z."/>
            <person name="Sahu N."/>
            <person name="Viragh M."/>
            <person name="Koszo T."/>
            <person name="Mondo S."/>
            <person name="Kiss B."/>
            <person name="Balint B."/>
            <person name="Kues U."/>
            <person name="Barry K."/>
            <person name="Hegedus J.C."/>
            <person name="Henrissat B."/>
            <person name="Johnson J."/>
            <person name="Lipzen A."/>
            <person name="Ohm R."/>
            <person name="Nagy I."/>
            <person name="Pangilinan J."/>
            <person name="Yan J."/>
            <person name="Xiong Y."/>
            <person name="Grigoriev I.V."/>
            <person name="Hibbett D.S."/>
            <person name="Nagy L.G."/>
        </authorList>
    </citation>
    <scope>NUCLEOTIDE SEQUENCE [LARGE SCALE GENOMIC DNA]</scope>
    <source>
        <strain evidence="1 2">SZMC22713</strain>
    </source>
</reference>